<evidence type="ECO:0000259" key="9">
    <source>
        <dbReference type="PROSITE" id="PS50102"/>
    </source>
</evidence>
<evidence type="ECO:0000256" key="7">
    <source>
        <dbReference type="PROSITE-ProRule" id="PRU00176"/>
    </source>
</evidence>
<dbReference type="GO" id="GO:0071011">
    <property type="term" value="C:precatalytic spliceosome"/>
    <property type="evidence" value="ECO:0007669"/>
    <property type="project" value="TreeGrafter"/>
</dbReference>
<evidence type="ECO:0000256" key="6">
    <source>
        <dbReference type="ARBA" id="ARBA00023274"/>
    </source>
</evidence>
<dbReference type="Gene3D" id="3.30.70.330">
    <property type="match status" value="1"/>
</dbReference>
<feature type="compositionally biased region" description="Basic and acidic residues" evidence="8">
    <location>
        <begin position="197"/>
        <end position="236"/>
    </location>
</feature>
<dbReference type="PANTHER" id="PTHR13952:SF5">
    <property type="entry name" value="U1 SMALL NUCLEAR RIBONUCLEOPROTEIN 70 KDA"/>
    <property type="match status" value="1"/>
</dbReference>
<dbReference type="GO" id="GO:0003729">
    <property type="term" value="F:mRNA binding"/>
    <property type="evidence" value="ECO:0007669"/>
    <property type="project" value="TreeGrafter"/>
</dbReference>
<feature type="compositionally biased region" description="Basic and acidic residues" evidence="8">
    <location>
        <begin position="245"/>
        <end position="266"/>
    </location>
</feature>
<evidence type="ECO:0000256" key="8">
    <source>
        <dbReference type="SAM" id="MobiDB-lite"/>
    </source>
</evidence>
<dbReference type="GO" id="GO:0005685">
    <property type="term" value="C:U1 snRNP"/>
    <property type="evidence" value="ECO:0007669"/>
    <property type="project" value="TreeGrafter"/>
</dbReference>
<gene>
    <name evidence="10" type="ORF">LGLO00237_LOCUS12038</name>
    <name evidence="11" type="ORF">LGLO00237_LOCUS12039</name>
</gene>
<dbReference type="GO" id="GO:0016607">
    <property type="term" value="C:nuclear speck"/>
    <property type="evidence" value="ECO:0007669"/>
    <property type="project" value="UniProtKB-SubCell"/>
</dbReference>
<name>A0A6V3LES6_9EUKA</name>
<dbReference type="PROSITE" id="PS50102">
    <property type="entry name" value="RRM"/>
    <property type="match status" value="1"/>
</dbReference>
<keyword evidence="5" id="KW-0539">Nucleus</keyword>
<dbReference type="InterPro" id="IPR034143">
    <property type="entry name" value="snRNP70_RRM"/>
</dbReference>
<dbReference type="EMBL" id="HBIV01016558">
    <property type="protein sequence ID" value="CAE0660456.1"/>
    <property type="molecule type" value="Transcribed_RNA"/>
</dbReference>
<organism evidence="10">
    <name type="scientific">Lotharella globosa</name>
    <dbReference type="NCBI Taxonomy" id="91324"/>
    <lineage>
        <taxon>Eukaryota</taxon>
        <taxon>Sar</taxon>
        <taxon>Rhizaria</taxon>
        <taxon>Cercozoa</taxon>
        <taxon>Chlorarachniophyceae</taxon>
        <taxon>Lotharella</taxon>
    </lineage>
</organism>
<proteinExistence type="predicted"/>
<feature type="domain" description="RRM" evidence="9">
    <location>
        <begin position="99"/>
        <end position="176"/>
    </location>
</feature>
<evidence type="ECO:0000256" key="1">
    <source>
        <dbReference type="ARBA" id="ARBA00004324"/>
    </source>
</evidence>
<sequence>MAHYLPPAIMALFAPRPPIPYKEPIAKRKMYSYSGVAGFVQKLKDYDHPPPVKKETPQERKKKRKARAKESHEKRIKIQTDKYNPNHPDNTNMTKDAFKTLYVARLSYDITAEDLKQEFEYYGPIVKCHLVTDKDGKSRGYGFVEFESSRDLKEAYKDADGRKINKRRILVDVERGRTVRDWKPRRLGGGLGGTRKGGKEVNQRFSGREPPQHERRGDRGGDRDRGGYDRDRRDSYRGGGGGGGGRDRDRERDRDRGRDRDRDRDRDRRRRDRSGERDRDRDRRRRRDERDGDRERRRRRD</sequence>
<dbReference type="Pfam" id="PF00076">
    <property type="entry name" value="RRM_1"/>
    <property type="match status" value="1"/>
</dbReference>
<dbReference type="InterPro" id="IPR035979">
    <property type="entry name" value="RBD_domain_sf"/>
</dbReference>
<dbReference type="EMBL" id="HBIV01016557">
    <property type="protein sequence ID" value="CAE0660455.1"/>
    <property type="molecule type" value="Transcribed_RNA"/>
</dbReference>
<dbReference type="CDD" id="cd12236">
    <property type="entry name" value="RRM_snRNP70"/>
    <property type="match status" value="1"/>
</dbReference>
<comment type="subcellular location">
    <subcellularLocation>
        <location evidence="1">Nucleus speckle</location>
    </subcellularLocation>
    <subcellularLocation>
        <location evidence="2">Nucleus</location>
        <location evidence="2">Nucleoplasm</location>
    </subcellularLocation>
</comment>
<feature type="compositionally biased region" description="Basic and acidic residues" evidence="8">
    <location>
        <begin position="68"/>
        <end position="80"/>
    </location>
</feature>
<evidence type="ECO:0000313" key="10">
    <source>
        <dbReference type="EMBL" id="CAE0660455.1"/>
    </source>
</evidence>
<dbReference type="PANTHER" id="PTHR13952">
    <property type="entry name" value="U1 SMALL NUCLEAR RIBONUCLEOPROTEIN 70 KD"/>
    <property type="match status" value="1"/>
</dbReference>
<dbReference type="AlphaFoldDB" id="A0A6V3LES6"/>
<dbReference type="InterPro" id="IPR000504">
    <property type="entry name" value="RRM_dom"/>
</dbReference>
<feature type="region of interest" description="Disordered" evidence="8">
    <location>
        <begin position="183"/>
        <end position="301"/>
    </location>
</feature>
<feature type="compositionally biased region" description="Polar residues" evidence="8">
    <location>
        <begin position="81"/>
        <end position="91"/>
    </location>
</feature>
<accession>A0A6V3LES6</accession>
<dbReference type="SMART" id="SM00360">
    <property type="entry name" value="RRM"/>
    <property type="match status" value="1"/>
</dbReference>
<dbReference type="Pfam" id="PF12220">
    <property type="entry name" value="U1snRNP70_N"/>
    <property type="match status" value="1"/>
</dbReference>
<feature type="region of interest" description="Disordered" evidence="8">
    <location>
        <begin position="42"/>
        <end position="91"/>
    </location>
</feature>
<evidence type="ECO:0000256" key="5">
    <source>
        <dbReference type="ARBA" id="ARBA00023242"/>
    </source>
</evidence>
<reference evidence="10" key="1">
    <citation type="submission" date="2021-01" db="EMBL/GenBank/DDBJ databases">
        <authorList>
            <person name="Corre E."/>
            <person name="Pelletier E."/>
            <person name="Niang G."/>
            <person name="Scheremetjew M."/>
            <person name="Finn R."/>
            <person name="Kale V."/>
            <person name="Holt S."/>
            <person name="Cochrane G."/>
            <person name="Meng A."/>
            <person name="Brown T."/>
            <person name="Cohen L."/>
        </authorList>
    </citation>
    <scope>NUCLEOTIDE SEQUENCE</scope>
    <source>
        <strain evidence="10">CCCM811</strain>
    </source>
</reference>
<keyword evidence="4 7" id="KW-0694">RNA-binding</keyword>
<feature type="compositionally biased region" description="Basic and acidic residues" evidence="8">
    <location>
        <begin position="42"/>
        <end position="59"/>
    </location>
</feature>
<dbReference type="InterPro" id="IPR051183">
    <property type="entry name" value="U1_U11-U12_snRNP_70-35kDa"/>
</dbReference>
<dbReference type="GO" id="GO:0000398">
    <property type="term" value="P:mRNA splicing, via spliceosome"/>
    <property type="evidence" value="ECO:0007669"/>
    <property type="project" value="TreeGrafter"/>
</dbReference>
<protein>
    <recommendedName>
        <fullName evidence="3">U1 small nuclear ribonucleoprotein 70 kDa</fullName>
    </recommendedName>
</protein>
<dbReference type="InterPro" id="IPR012677">
    <property type="entry name" value="Nucleotide-bd_a/b_plait_sf"/>
</dbReference>
<evidence type="ECO:0000256" key="2">
    <source>
        <dbReference type="ARBA" id="ARBA00004642"/>
    </source>
</evidence>
<dbReference type="GO" id="GO:0071004">
    <property type="term" value="C:U2-type prespliceosome"/>
    <property type="evidence" value="ECO:0007669"/>
    <property type="project" value="TreeGrafter"/>
</dbReference>
<dbReference type="SUPFAM" id="SSF54928">
    <property type="entry name" value="RNA-binding domain, RBD"/>
    <property type="match status" value="1"/>
</dbReference>
<dbReference type="GO" id="GO:0030619">
    <property type="term" value="F:U1 snRNA binding"/>
    <property type="evidence" value="ECO:0007669"/>
    <property type="project" value="InterPro"/>
</dbReference>
<dbReference type="InterPro" id="IPR022023">
    <property type="entry name" value="U1snRNP70_N"/>
</dbReference>
<dbReference type="FunFam" id="3.30.70.330:FF:001585">
    <property type="entry name" value="U1 small nuclear ribonucleoprotein 70 kDa"/>
    <property type="match status" value="1"/>
</dbReference>
<evidence type="ECO:0000313" key="11">
    <source>
        <dbReference type="EMBL" id="CAE0660456.1"/>
    </source>
</evidence>
<evidence type="ECO:0000256" key="4">
    <source>
        <dbReference type="ARBA" id="ARBA00022884"/>
    </source>
</evidence>
<evidence type="ECO:0000256" key="3">
    <source>
        <dbReference type="ARBA" id="ARBA00016996"/>
    </source>
</evidence>
<keyword evidence="6" id="KW-0687">Ribonucleoprotein</keyword>